<dbReference type="OrthoDB" id="441812at2759"/>
<dbReference type="Proteomes" id="UP000440578">
    <property type="component" value="Unassembled WGS sequence"/>
</dbReference>
<dbReference type="SUPFAM" id="SSF82199">
    <property type="entry name" value="SET domain"/>
    <property type="match status" value="1"/>
</dbReference>
<dbReference type="EC" id="2.1.1.85" evidence="4"/>
<dbReference type="PANTHER" id="PTHR13271:SF47">
    <property type="entry name" value="ACTIN-HISTIDINE N-METHYLTRANSFERASE"/>
    <property type="match status" value="1"/>
</dbReference>
<keyword evidence="2 4" id="KW-0808">Transferase</keyword>
<comment type="caution">
    <text evidence="6">The sequence shown here is derived from an EMBL/GenBank/DDBJ whole genome shotgun (WGS) entry which is preliminary data.</text>
</comment>
<gene>
    <name evidence="6" type="primary">SETD3_0</name>
    <name evidence="6" type="ORF">FJT64_009463</name>
</gene>
<feature type="region of interest" description="Disordered" evidence="5">
    <location>
        <begin position="271"/>
        <end position="294"/>
    </location>
</feature>
<dbReference type="InterPro" id="IPR050600">
    <property type="entry name" value="SETD3_SETD6_MTase"/>
</dbReference>
<proteinExistence type="inferred from homology"/>
<name>A0A6A4VHF9_AMPAM</name>
<keyword evidence="1 4" id="KW-0489">Methyltransferase</keyword>
<sequence length="466" mass="51192">MADTTTEWCGIRLYLSNSALKSSSPAPTLDIHNFYRPPIRPGEEGQRSNYFDLSDPKPWAMDPELEEAVSSRSPGSTDARDRWVEAKRRTAEVEEEAKARSFRNFATEELNWPANIGTRTTTGWRDRGREALARVGRGGAALTFEALLATAGPPWRDVPGVTIALEVGPGGRRDRHPDTRREAAENRLAELPAEATWIWSAGFATDGVLDGRGGATIIRPNGDVREQTVPSRLTFTSSEQDTSGSAQYLHRMGRRLEAECPQCNDVGCSMPRLPRRSGHSTTPPARPGGGPGSRLARVQELHGWLLQQGGRAPGLEAAEFAGYGLGLRCTEPLAPCQTAIQVPRAAMLSLDTARQAKIGPFIAGDKLTSAMPQLGLTLHLLEEALSEDSCWTAYIRALPDTYDTVLYFTPAEVEMLRGSPCFEEALKQCRNIARQYAYYYGCLHVSTRQIARDTVPPPVRRHVPGR</sequence>
<dbReference type="AlphaFoldDB" id="A0A6A4VHF9"/>
<keyword evidence="7" id="KW-1185">Reference proteome</keyword>
<feature type="region of interest" description="Disordered" evidence="5">
    <location>
        <begin position="21"/>
        <end position="57"/>
    </location>
</feature>
<dbReference type="PROSITE" id="PS51565">
    <property type="entry name" value="SAM_MT85_SETD3"/>
    <property type="match status" value="1"/>
</dbReference>
<dbReference type="GO" id="GO:0016279">
    <property type="term" value="F:protein-lysine N-methyltransferase activity"/>
    <property type="evidence" value="ECO:0007669"/>
    <property type="project" value="TreeGrafter"/>
</dbReference>
<dbReference type="Gene3D" id="3.90.1410.10">
    <property type="entry name" value="set domain protein methyltransferase, domain 1"/>
    <property type="match status" value="1"/>
</dbReference>
<comment type="similarity">
    <text evidence="4">Belongs to the class V-like SAM-binding methyltransferase superfamily. SETD3 actin-histidine methyltransferase family.</text>
</comment>
<evidence type="ECO:0000256" key="3">
    <source>
        <dbReference type="ARBA" id="ARBA00022691"/>
    </source>
</evidence>
<reference evidence="6 7" key="1">
    <citation type="submission" date="2019-07" db="EMBL/GenBank/DDBJ databases">
        <title>Draft genome assembly of a fouling barnacle, Amphibalanus amphitrite (Darwin, 1854): The first reference genome for Thecostraca.</title>
        <authorList>
            <person name="Kim W."/>
        </authorList>
    </citation>
    <scope>NUCLEOTIDE SEQUENCE [LARGE SCALE GENOMIC DNA]</scope>
    <source>
        <strain evidence="6">SNU_AA5</strain>
        <tissue evidence="6">Soma without cirri and trophi</tissue>
    </source>
</reference>
<keyword evidence="3 4" id="KW-0949">S-adenosyl-L-methionine</keyword>
<evidence type="ECO:0000313" key="6">
    <source>
        <dbReference type="EMBL" id="KAF0292569.1"/>
    </source>
</evidence>
<organism evidence="6 7">
    <name type="scientific">Amphibalanus amphitrite</name>
    <name type="common">Striped barnacle</name>
    <name type="synonym">Balanus amphitrite</name>
    <dbReference type="NCBI Taxonomy" id="1232801"/>
    <lineage>
        <taxon>Eukaryota</taxon>
        <taxon>Metazoa</taxon>
        <taxon>Ecdysozoa</taxon>
        <taxon>Arthropoda</taxon>
        <taxon>Crustacea</taxon>
        <taxon>Multicrustacea</taxon>
        <taxon>Cirripedia</taxon>
        <taxon>Thoracica</taxon>
        <taxon>Thoracicalcarea</taxon>
        <taxon>Balanomorpha</taxon>
        <taxon>Balanoidea</taxon>
        <taxon>Balanidae</taxon>
        <taxon>Amphibalaninae</taxon>
        <taxon>Amphibalanus</taxon>
    </lineage>
</organism>
<evidence type="ECO:0000313" key="7">
    <source>
        <dbReference type="Proteomes" id="UP000440578"/>
    </source>
</evidence>
<accession>A0A6A4VHF9</accession>
<evidence type="ECO:0000256" key="1">
    <source>
        <dbReference type="ARBA" id="ARBA00022603"/>
    </source>
</evidence>
<dbReference type="InterPro" id="IPR025785">
    <property type="entry name" value="SETD3"/>
</dbReference>
<comment type="catalytic activity">
    <reaction evidence="4">
        <text>L-histidyl-[protein] + S-adenosyl-L-methionine = N(tele)-methyl-L-histidyl-[protein] + S-adenosyl-L-homocysteine + H(+)</text>
        <dbReference type="Rhea" id="RHEA:19369"/>
        <dbReference type="Rhea" id="RHEA-COMP:9745"/>
        <dbReference type="Rhea" id="RHEA-COMP:11600"/>
        <dbReference type="ChEBI" id="CHEBI:15378"/>
        <dbReference type="ChEBI" id="CHEBI:16367"/>
        <dbReference type="ChEBI" id="CHEBI:29979"/>
        <dbReference type="ChEBI" id="CHEBI:57856"/>
        <dbReference type="ChEBI" id="CHEBI:59789"/>
        <dbReference type="EC" id="2.1.1.85"/>
    </reaction>
</comment>
<evidence type="ECO:0000256" key="5">
    <source>
        <dbReference type="SAM" id="MobiDB-lite"/>
    </source>
</evidence>
<protein>
    <recommendedName>
        <fullName evidence="4">protein-histidine N-methyltransferase</fullName>
        <ecNumber evidence="4">2.1.1.85</ecNumber>
    </recommendedName>
</protein>
<dbReference type="EMBL" id="VIIS01001804">
    <property type="protein sequence ID" value="KAF0292569.1"/>
    <property type="molecule type" value="Genomic_DNA"/>
</dbReference>
<dbReference type="GO" id="GO:0032259">
    <property type="term" value="P:methylation"/>
    <property type="evidence" value="ECO:0007669"/>
    <property type="project" value="UniProtKB-KW"/>
</dbReference>
<dbReference type="PANTHER" id="PTHR13271">
    <property type="entry name" value="UNCHARACTERIZED PUTATIVE METHYLTRANSFERASE"/>
    <property type="match status" value="1"/>
</dbReference>
<dbReference type="InterPro" id="IPR046341">
    <property type="entry name" value="SET_dom_sf"/>
</dbReference>
<dbReference type="GO" id="GO:0018064">
    <property type="term" value="F:protein-L-histidine N-tele-methyltransferase activity"/>
    <property type="evidence" value="ECO:0007669"/>
    <property type="project" value="UniProtKB-EC"/>
</dbReference>
<evidence type="ECO:0000256" key="2">
    <source>
        <dbReference type="ARBA" id="ARBA00022679"/>
    </source>
</evidence>
<evidence type="ECO:0000256" key="4">
    <source>
        <dbReference type="PROSITE-ProRule" id="PRU00898"/>
    </source>
</evidence>